<evidence type="ECO:0000313" key="10">
    <source>
        <dbReference type="EnsemblMetazoa" id="XP_021207081.1"/>
    </source>
</evidence>
<dbReference type="KEGG" id="bmor:101739426"/>
<evidence type="ECO:0000256" key="5">
    <source>
        <dbReference type="ARBA" id="ARBA00023054"/>
    </source>
</evidence>
<dbReference type="SMR" id="A0A8R2HSE4"/>
<dbReference type="CTD" id="42905"/>
<feature type="transmembrane region" description="Helical" evidence="9">
    <location>
        <begin position="582"/>
        <end position="603"/>
    </location>
</feature>
<keyword evidence="5 7" id="KW-0175">Coiled coil</keyword>
<organism evidence="10 11">
    <name type="scientific">Bombyx mori</name>
    <name type="common">Silk moth</name>
    <dbReference type="NCBI Taxonomy" id="7091"/>
    <lineage>
        <taxon>Eukaryota</taxon>
        <taxon>Metazoa</taxon>
        <taxon>Ecdysozoa</taxon>
        <taxon>Arthropoda</taxon>
        <taxon>Hexapoda</taxon>
        <taxon>Insecta</taxon>
        <taxon>Pterygota</taxon>
        <taxon>Neoptera</taxon>
        <taxon>Endopterygota</taxon>
        <taxon>Lepidoptera</taxon>
        <taxon>Glossata</taxon>
        <taxon>Ditrysia</taxon>
        <taxon>Bombycoidea</taxon>
        <taxon>Bombycidae</taxon>
        <taxon>Bombycinae</taxon>
        <taxon>Bombyx</taxon>
    </lineage>
</organism>
<keyword evidence="4" id="KW-0333">Golgi apparatus</keyword>
<name>A0A8R2HSE4_BOMMO</name>
<accession>A0A8R2HSE4</accession>
<evidence type="ECO:0000256" key="3">
    <source>
        <dbReference type="ARBA" id="ARBA00022989"/>
    </source>
</evidence>
<dbReference type="EnsemblMetazoa" id="XM_021351405.2">
    <property type="protein sequence ID" value="XP_021207080.1"/>
    <property type="gene ID" value="LOC101739426"/>
</dbReference>
<keyword evidence="3 9" id="KW-1133">Transmembrane helix</keyword>
<dbReference type="OMA" id="AQLMVYN"/>
<sequence length="617" mass="71011">MAWFADLAGKAETLLNNLDEQTGAALRNHNVVKARKQENSDFILHPDPSWNQRKRPIPRNLKKISPVPEPRSNYTPARKISPIQNLNKSPVKGNQEPVRNGVVKTKKPLKKSNQYTLDNCPDTLVCDTKGSNTDHFGLRQRRHSLPVDLEIVSDEEWTYRMQNLEVENVMLKNELNVLNREVADLLEKLRKTQDGNKVEKVANGHAEFNSIQTEIKLAKQENNDVSSEKDSLRAQLEQIKRKVDDLVNIEVVNHKERIRILENELCAQKDQNTELEDRIKELTEKTNEKETTHLKLESELRHAQSTITELQYNLGKSNAECHRLEKDWETYKVRVKSMLHAKDDEIKSLQNGLNINEESKFLIEQLESVRDERDELSVVLDQARSELDEMKQLVGQLESRHVAAERVVAALRDALKEERAARNRAESQSAALSNELKTFQEETNQTISNLSDSLREKEAELTRMRESSTSVRTSDSSALNVADYDVTQDTIDNDKIYYLTQSLVQKQGKIDSLLADNNTLRIQLDKLESKYKAELSKQRATNTHSVVHFQDDCRARSRNYVSDSSVATLSMRIGLLMRRYPIFRLFILVYMIGLHLWVFTVLLSNTPDTYITRAMKS</sequence>
<dbReference type="Pfam" id="PF09787">
    <property type="entry name" value="Golgin_A5"/>
    <property type="match status" value="1"/>
</dbReference>
<dbReference type="GO" id="GO:0031985">
    <property type="term" value="C:Golgi cisterna"/>
    <property type="evidence" value="ECO:0007669"/>
    <property type="project" value="TreeGrafter"/>
</dbReference>
<feature type="compositionally biased region" description="Basic and acidic residues" evidence="8">
    <location>
        <begin position="453"/>
        <end position="466"/>
    </location>
</feature>
<dbReference type="GeneID" id="101739426"/>
<evidence type="ECO:0000256" key="8">
    <source>
        <dbReference type="SAM" id="MobiDB-lite"/>
    </source>
</evidence>
<dbReference type="EnsemblMetazoa" id="XM_021351406.2">
    <property type="protein sequence ID" value="XP_021207081.1"/>
    <property type="gene ID" value="LOC101739426"/>
</dbReference>
<dbReference type="Proteomes" id="UP000005204">
    <property type="component" value="Unassembled WGS sequence"/>
</dbReference>
<dbReference type="PANTHER" id="PTHR13815:SF7">
    <property type="entry name" value="GOLGIN SUBFAMILY A MEMBER 5"/>
    <property type="match status" value="1"/>
</dbReference>
<dbReference type="GO" id="GO:0007030">
    <property type="term" value="P:Golgi organization"/>
    <property type="evidence" value="ECO:0007669"/>
    <property type="project" value="InterPro"/>
</dbReference>
<reference evidence="11" key="1">
    <citation type="journal article" date="2008" name="Insect Biochem. Mol. Biol.">
        <title>The genome of a lepidopteran model insect, the silkworm Bombyx mori.</title>
        <authorList>
            <consortium name="International Silkworm Genome Consortium"/>
        </authorList>
    </citation>
    <scope>NUCLEOTIDE SEQUENCE [LARGE SCALE GENOMIC DNA]</scope>
    <source>
        <strain evidence="11">p50T</strain>
    </source>
</reference>
<dbReference type="EnsemblMetazoa" id="XM_038012038.1">
    <property type="protein sequence ID" value="XP_037867966.1"/>
    <property type="gene ID" value="LOC101739426"/>
</dbReference>
<evidence type="ECO:0000256" key="9">
    <source>
        <dbReference type="SAM" id="Phobius"/>
    </source>
</evidence>
<proteinExistence type="predicted"/>
<dbReference type="GO" id="GO:0000301">
    <property type="term" value="P:retrograde transport, vesicle recycling within Golgi"/>
    <property type="evidence" value="ECO:0007669"/>
    <property type="project" value="TreeGrafter"/>
</dbReference>
<protein>
    <recommendedName>
        <fullName evidence="12">Golgin-84</fullName>
    </recommendedName>
</protein>
<dbReference type="SUPFAM" id="SSF57997">
    <property type="entry name" value="Tropomyosin"/>
    <property type="match status" value="1"/>
</dbReference>
<evidence type="ECO:0000256" key="4">
    <source>
        <dbReference type="ARBA" id="ARBA00023034"/>
    </source>
</evidence>
<keyword evidence="11" id="KW-1185">Reference proteome</keyword>
<dbReference type="AlphaFoldDB" id="A0A8R2HSE4"/>
<dbReference type="RefSeq" id="XP_021207081.1">
    <property type="nucleotide sequence ID" value="XM_021351406.3"/>
</dbReference>
<evidence type="ECO:0000256" key="2">
    <source>
        <dbReference type="ARBA" id="ARBA00022692"/>
    </source>
</evidence>
<dbReference type="PANTHER" id="PTHR13815">
    <property type="entry name" value="GOLGIN-84"/>
    <property type="match status" value="1"/>
</dbReference>
<evidence type="ECO:0000256" key="6">
    <source>
        <dbReference type="ARBA" id="ARBA00023136"/>
    </source>
</evidence>
<comment type="subcellular location">
    <subcellularLocation>
        <location evidence="1">Golgi apparatus membrane</location>
        <topology evidence="1">Single-pass type IV membrane protein</topology>
    </subcellularLocation>
</comment>
<evidence type="ECO:0000313" key="11">
    <source>
        <dbReference type="Proteomes" id="UP000005204"/>
    </source>
</evidence>
<dbReference type="Gene3D" id="1.10.287.1490">
    <property type="match status" value="1"/>
</dbReference>
<dbReference type="GO" id="GO:0000139">
    <property type="term" value="C:Golgi membrane"/>
    <property type="evidence" value="ECO:0007669"/>
    <property type="project" value="UniProtKB-SubCell"/>
</dbReference>
<dbReference type="RefSeq" id="XP_037867966.1">
    <property type="nucleotide sequence ID" value="XM_038012038.2"/>
</dbReference>
<feature type="region of interest" description="Disordered" evidence="8">
    <location>
        <begin position="43"/>
        <end position="100"/>
    </location>
</feature>
<dbReference type="RefSeq" id="XP_021207080.1">
    <property type="nucleotide sequence ID" value="XM_021351405.3"/>
</dbReference>
<evidence type="ECO:0000256" key="7">
    <source>
        <dbReference type="SAM" id="Coils"/>
    </source>
</evidence>
<feature type="coiled-coil region" evidence="7">
    <location>
        <begin position="510"/>
        <end position="537"/>
    </location>
</feature>
<evidence type="ECO:0008006" key="12">
    <source>
        <dbReference type="Google" id="ProtNLM"/>
    </source>
</evidence>
<keyword evidence="6 9" id="KW-0472">Membrane</keyword>
<evidence type="ECO:0000256" key="1">
    <source>
        <dbReference type="ARBA" id="ARBA00004409"/>
    </source>
</evidence>
<dbReference type="InterPro" id="IPR019177">
    <property type="entry name" value="Golgin_subfamily_A_member_5"/>
</dbReference>
<feature type="coiled-coil region" evidence="7">
    <location>
        <begin position="161"/>
        <end position="299"/>
    </location>
</feature>
<feature type="compositionally biased region" description="Basic residues" evidence="8">
    <location>
        <begin position="52"/>
        <end position="62"/>
    </location>
</feature>
<reference evidence="10" key="2">
    <citation type="submission" date="2022-06" db="UniProtKB">
        <authorList>
            <consortium name="EnsemblMetazoa"/>
        </authorList>
    </citation>
    <scope>IDENTIFICATION</scope>
    <source>
        <strain evidence="10">p50T (Dazao)</strain>
    </source>
</reference>
<keyword evidence="2 9" id="KW-0812">Transmembrane</keyword>
<feature type="compositionally biased region" description="Polar residues" evidence="8">
    <location>
        <begin position="443"/>
        <end position="452"/>
    </location>
</feature>
<feature type="region of interest" description="Disordered" evidence="8">
    <location>
        <begin position="443"/>
        <end position="474"/>
    </location>
</feature>